<comment type="caution">
    <text evidence="1">The sequence shown here is derived from an EMBL/GenBank/DDBJ whole genome shotgun (WGS) entry which is preliminary data.</text>
</comment>
<accession>A0AAD9Q669</accession>
<protein>
    <submittedName>
        <fullName evidence="1">Uncharacterized protein</fullName>
    </submittedName>
</protein>
<keyword evidence="2" id="KW-1185">Reference proteome</keyword>
<dbReference type="AlphaFoldDB" id="A0AAD9Q669"/>
<gene>
    <name evidence="1" type="ORF">P5673_022765</name>
</gene>
<reference evidence="1" key="1">
    <citation type="journal article" date="2023" name="G3 (Bethesda)">
        <title>Whole genome assembly and annotation of the endangered Caribbean coral Acropora cervicornis.</title>
        <authorList>
            <person name="Selwyn J.D."/>
            <person name="Vollmer S.V."/>
        </authorList>
    </citation>
    <scope>NUCLEOTIDE SEQUENCE</scope>
    <source>
        <strain evidence="1">K2</strain>
    </source>
</reference>
<evidence type="ECO:0000313" key="2">
    <source>
        <dbReference type="Proteomes" id="UP001249851"/>
    </source>
</evidence>
<reference evidence="1" key="2">
    <citation type="journal article" date="2023" name="Science">
        <title>Genomic signatures of disease resistance in endangered staghorn corals.</title>
        <authorList>
            <person name="Vollmer S.V."/>
            <person name="Selwyn J.D."/>
            <person name="Despard B.A."/>
            <person name="Roesel C.L."/>
        </authorList>
    </citation>
    <scope>NUCLEOTIDE SEQUENCE</scope>
    <source>
        <strain evidence="1">K2</strain>
    </source>
</reference>
<sequence length="85" mass="9519">MDHHLYNCNHGEPHTVSFVMVTISTDALITKNDNRADTAETRQVSSLLNLKAERRISRGLCTTAQVPKVLMPKSFLIVLSPRTLD</sequence>
<organism evidence="1 2">
    <name type="scientific">Acropora cervicornis</name>
    <name type="common">Staghorn coral</name>
    <dbReference type="NCBI Taxonomy" id="6130"/>
    <lineage>
        <taxon>Eukaryota</taxon>
        <taxon>Metazoa</taxon>
        <taxon>Cnidaria</taxon>
        <taxon>Anthozoa</taxon>
        <taxon>Hexacorallia</taxon>
        <taxon>Scleractinia</taxon>
        <taxon>Astrocoeniina</taxon>
        <taxon>Acroporidae</taxon>
        <taxon>Acropora</taxon>
    </lineage>
</organism>
<name>A0AAD9Q669_ACRCE</name>
<evidence type="ECO:0000313" key="1">
    <source>
        <dbReference type="EMBL" id="KAK2555431.1"/>
    </source>
</evidence>
<dbReference type="EMBL" id="JARQWQ010000062">
    <property type="protein sequence ID" value="KAK2555431.1"/>
    <property type="molecule type" value="Genomic_DNA"/>
</dbReference>
<dbReference type="Proteomes" id="UP001249851">
    <property type="component" value="Unassembled WGS sequence"/>
</dbReference>
<proteinExistence type="predicted"/>